<dbReference type="PROSITE" id="PS00478">
    <property type="entry name" value="LIM_DOMAIN_1"/>
    <property type="match status" value="1"/>
</dbReference>
<evidence type="ECO:0000256" key="1">
    <source>
        <dbReference type="ARBA" id="ARBA00022443"/>
    </source>
</evidence>
<dbReference type="SMART" id="SM00132">
    <property type="entry name" value="LIM"/>
    <property type="match status" value="1"/>
</dbReference>
<evidence type="ECO:0000256" key="3">
    <source>
        <dbReference type="ARBA" id="ARBA00022737"/>
    </source>
</evidence>
<keyword evidence="4 7" id="KW-0862">Zinc</keyword>
<dbReference type="SMART" id="SM00326">
    <property type="entry name" value="SH3"/>
    <property type="match status" value="1"/>
</dbReference>
<dbReference type="InterPro" id="IPR036028">
    <property type="entry name" value="SH3-like_dom_sf"/>
</dbReference>
<dbReference type="PROSITE" id="PS50023">
    <property type="entry name" value="LIM_DOMAIN_2"/>
    <property type="match status" value="1"/>
</dbReference>
<dbReference type="Gene3D" id="2.30.30.40">
    <property type="entry name" value="SH3 Domains"/>
    <property type="match status" value="1"/>
</dbReference>
<keyword evidence="5 7" id="KW-0440">LIM domain</keyword>
<dbReference type="CDD" id="cd11935">
    <property type="entry name" value="SH3_Nebulette_C"/>
    <property type="match status" value="1"/>
</dbReference>
<dbReference type="SUPFAM" id="SSF57716">
    <property type="entry name" value="Glucocorticoid receptor-like (DNA-binding domain)"/>
    <property type="match status" value="1"/>
</dbReference>
<dbReference type="PROSITE" id="PS51216">
    <property type="entry name" value="NEBULIN"/>
    <property type="match status" value="14"/>
</dbReference>
<evidence type="ECO:0000256" key="8">
    <source>
        <dbReference type="PROSITE-ProRule" id="PRU00192"/>
    </source>
</evidence>
<sequence length="1033" mass="118782">MNPQCARCGKVVYPTEKVNCLDKYWHKGCFHCEVCKMALNMNNYKGYEKKPYCNAHYPKQSFTTVADTPENLRLKQQSELQSQVKYKRDFEESKGRGFSIVTDTPELQRLKRTQEQISNVEGGHSDKPLGTHKKIGNERRYCSSPTQAIRYGDGHHPKQHKHRHFKWKMKVPMSGDVKVETEEESVEEEEKPEDEVFLKPVIEDLSMELARKCTELISDIHYKEDYKKSKDKCTFVTDTPMLNHVKNIGAFISEAKYKGTIKADLSNCLYKDMPATIDSVFAREVSQLQSEVAYKQKQEAQKGCSDYAHMKDPPEVRHAMEVNRYQSNVQNLPRITSEDKAYENLSAKENRCSLQNCTSCIEAAFLCQISYRKDVQGTHTYTAELDRPDIKKATQISKIISNAEYKKGQGIVNKEPSVIGRPDFEHAIEASKLSSQVKYKEKFDNEMKGKGHHYNPLGSASFRQHQLATVLASDVKYKKDVQTMHEPVSDLPNLLFLDHALKTSKMLSGWEYKKDFEENKGSYHFDAEAPEHLHHKGNATLQSQNTEKNMRKIRGSPCLEFETPSYQSSKEAQKMQSEKVYKEDFEKEIKGRSSLDLDKTPAFLHVKHITNLMREKEYKKDLENEIKGKGMELSSEVLDIQRAKRASEIASEKEYKKDLELEIKGKGMQIDTDTLEIQRAKRAAKIASEVPFEMTAEHRVFHFLQKDYKRDLETEIKGKGMQVSTDTLDVQRAKRASEMASQKQYKKDLENEIKGRGMQVNMDIPDMLRAKRASEIYSQKKYKDEAEKMLSSYSAVAVTPEIERIKTTQQNISNVSYKEEVGAGTAVRNTPEIERVKKNQHNISSFQYKEQTYKATPVTMTPEIERVKRNQEQLSAVKYHEDFEKTKGRGFTPVVDDPVTERVRKNTQVVSDAAYKGVQPHVVEMDRRPGIIVEKASQYQRRLSRSHSGSTFGTGLGDDKSEISELYPSFSCCSERTYRAMYDYSAQDEDEVSFRDGDYIVNVQPIDDGWMYGTVQRTGRTGMLPANYIEFVN</sequence>
<keyword evidence="6" id="KW-0009">Actin-binding</keyword>
<dbReference type="EMBL" id="BAAFST010000002">
    <property type="protein sequence ID" value="GAB1285990.1"/>
    <property type="molecule type" value="Genomic_DNA"/>
</dbReference>
<evidence type="ECO:0000256" key="6">
    <source>
        <dbReference type="ARBA" id="ARBA00023203"/>
    </source>
</evidence>
<accession>A0ABQ0EGJ2</accession>
<dbReference type="InterPro" id="IPR055297">
    <property type="entry name" value="NEBU/NEBL"/>
</dbReference>
<dbReference type="Pfam" id="PF14604">
    <property type="entry name" value="SH3_9"/>
    <property type="match status" value="1"/>
</dbReference>
<feature type="domain" description="SH3" evidence="9">
    <location>
        <begin position="973"/>
        <end position="1033"/>
    </location>
</feature>
<keyword evidence="12" id="KW-1185">Reference proteome</keyword>
<dbReference type="InterPro" id="IPR035631">
    <property type="entry name" value="Nebulette_SH3"/>
</dbReference>
<evidence type="ECO:0000256" key="5">
    <source>
        <dbReference type="ARBA" id="ARBA00023038"/>
    </source>
</evidence>
<reference evidence="11 12" key="1">
    <citation type="submission" date="2024-08" db="EMBL/GenBank/DDBJ databases">
        <title>The draft genome of Apodemus speciosus.</title>
        <authorList>
            <person name="Nabeshima K."/>
            <person name="Suzuki S."/>
            <person name="Onuma M."/>
        </authorList>
    </citation>
    <scope>NUCLEOTIDE SEQUENCE [LARGE SCALE GENOMIC DNA]</scope>
    <source>
        <strain evidence="11">IB14-021</strain>
    </source>
</reference>
<dbReference type="SMART" id="SM00227">
    <property type="entry name" value="NEBU"/>
    <property type="match status" value="20"/>
</dbReference>
<protein>
    <submittedName>
        <fullName evidence="11">Nebulette</fullName>
    </submittedName>
</protein>
<dbReference type="InterPro" id="IPR001452">
    <property type="entry name" value="SH3_domain"/>
</dbReference>
<dbReference type="Proteomes" id="UP001623349">
    <property type="component" value="Unassembled WGS sequence"/>
</dbReference>
<evidence type="ECO:0000259" key="9">
    <source>
        <dbReference type="PROSITE" id="PS50002"/>
    </source>
</evidence>
<keyword evidence="1 8" id="KW-0728">SH3 domain</keyword>
<dbReference type="PROSITE" id="PS50002">
    <property type="entry name" value="SH3"/>
    <property type="match status" value="1"/>
</dbReference>
<keyword evidence="3" id="KW-0677">Repeat</keyword>
<evidence type="ECO:0000256" key="4">
    <source>
        <dbReference type="ARBA" id="ARBA00022833"/>
    </source>
</evidence>
<evidence type="ECO:0000256" key="2">
    <source>
        <dbReference type="ARBA" id="ARBA00022723"/>
    </source>
</evidence>
<evidence type="ECO:0000313" key="12">
    <source>
        <dbReference type="Proteomes" id="UP001623349"/>
    </source>
</evidence>
<dbReference type="Pfam" id="PF00880">
    <property type="entry name" value="Nebulin"/>
    <property type="match status" value="9"/>
</dbReference>
<dbReference type="InterPro" id="IPR000900">
    <property type="entry name" value="Nebulin_repeat"/>
</dbReference>
<dbReference type="PANTHER" id="PTHR11039">
    <property type="entry name" value="NEBULIN"/>
    <property type="match status" value="1"/>
</dbReference>
<dbReference type="InterPro" id="IPR001781">
    <property type="entry name" value="Znf_LIM"/>
</dbReference>
<proteinExistence type="predicted"/>
<comment type="caution">
    <text evidence="11">The sequence shown here is derived from an EMBL/GenBank/DDBJ whole genome shotgun (WGS) entry which is preliminary data.</text>
</comment>
<keyword evidence="2 7" id="KW-0479">Metal-binding</keyword>
<dbReference type="Gene3D" id="2.10.110.10">
    <property type="entry name" value="Cysteine Rich Protein"/>
    <property type="match status" value="1"/>
</dbReference>
<dbReference type="PRINTS" id="PR00452">
    <property type="entry name" value="SH3DOMAIN"/>
</dbReference>
<gene>
    <name evidence="11" type="ORF">APTSU1_000122000</name>
</gene>
<dbReference type="Pfam" id="PF00412">
    <property type="entry name" value="LIM"/>
    <property type="match status" value="1"/>
</dbReference>
<dbReference type="SUPFAM" id="SSF50044">
    <property type="entry name" value="SH3-domain"/>
    <property type="match status" value="1"/>
</dbReference>
<evidence type="ECO:0000256" key="7">
    <source>
        <dbReference type="PROSITE-ProRule" id="PRU00125"/>
    </source>
</evidence>
<name>A0ABQ0EGJ2_APOSI</name>
<evidence type="ECO:0000259" key="10">
    <source>
        <dbReference type="PROSITE" id="PS50023"/>
    </source>
</evidence>
<feature type="domain" description="LIM zinc-binding" evidence="10">
    <location>
        <begin position="3"/>
        <end position="63"/>
    </location>
</feature>
<organism evidence="11 12">
    <name type="scientific">Apodemus speciosus</name>
    <name type="common">Large Japanese field mouse</name>
    <dbReference type="NCBI Taxonomy" id="105296"/>
    <lineage>
        <taxon>Eukaryota</taxon>
        <taxon>Metazoa</taxon>
        <taxon>Chordata</taxon>
        <taxon>Craniata</taxon>
        <taxon>Vertebrata</taxon>
        <taxon>Euteleostomi</taxon>
        <taxon>Mammalia</taxon>
        <taxon>Eutheria</taxon>
        <taxon>Euarchontoglires</taxon>
        <taxon>Glires</taxon>
        <taxon>Rodentia</taxon>
        <taxon>Myomorpha</taxon>
        <taxon>Muroidea</taxon>
        <taxon>Muridae</taxon>
        <taxon>Murinae</taxon>
        <taxon>Apodemus</taxon>
    </lineage>
</organism>
<dbReference type="PANTHER" id="PTHR11039:SF48">
    <property type="entry name" value="NEBULETTE"/>
    <property type="match status" value="1"/>
</dbReference>
<dbReference type="CDD" id="cd09447">
    <property type="entry name" value="LIM_LASP"/>
    <property type="match status" value="1"/>
</dbReference>
<evidence type="ECO:0000313" key="11">
    <source>
        <dbReference type="EMBL" id="GAB1285990.1"/>
    </source>
</evidence>